<dbReference type="PIRSF" id="PIRSF001554">
    <property type="entry name" value="SucCS_beta"/>
    <property type="match status" value="1"/>
</dbReference>
<feature type="binding site" evidence="13">
    <location>
        <position position="259"/>
    </location>
    <ligand>
        <name>Mg(2+)</name>
        <dbReference type="ChEBI" id="CHEBI:18420"/>
    </ligand>
</feature>
<dbReference type="GO" id="GO:0004775">
    <property type="term" value="F:succinate-CoA ligase (ADP-forming) activity"/>
    <property type="evidence" value="ECO:0007669"/>
    <property type="project" value="UniProtKB-UniRule"/>
</dbReference>
<dbReference type="HOGENOM" id="CLU_037430_0_2_1"/>
<keyword evidence="17" id="KW-1185">Reference proteome</keyword>
<feature type="binding site" evidence="13">
    <location>
        <position position="245"/>
    </location>
    <ligand>
        <name>Mg(2+)</name>
        <dbReference type="ChEBI" id="CHEBI:18420"/>
    </ligand>
</feature>
<evidence type="ECO:0000256" key="5">
    <source>
        <dbReference type="ARBA" id="ARBA00022741"/>
    </source>
</evidence>
<reference evidence="16 17" key="1">
    <citation type="journal article" date="2013" name="Nature">
        <title>Insights into bilaterian evolution from three spiralian genomes.</title>
        <authorList>
            <person name="Simakov O."/>
            <person name="Marletaz F."/>
            <person name="Cho S.J."/>
            <person name="Edsinger-Gonzales E."/>
            <person name="Havlak P."/>
            <person name="Hellsten U."/>
            <person name="Kuo D.H."/>
            <person name="Larsson T."/>
            <person name="Lv J."/>
            <person name="Arendt D."/>
            <person name="Savage R."/>
            <person name="Osoegawa K."/>
            <person name="de Jong P."/>
            <person name="Grimwood J."/>
            <person name="Chapman J.A."/>
            <person name="Shapiro H."/>
            <person name="Aerts A."/>
            <person name="Otillar R.P."/>
            <person name="Terry A.Y."/>
            <person name="Boore J.L."/>
            <person name="Grigoriev I.V."/>
            <person name="Lindberg D.R."/>
            <person name="Seaver E.C."/>
            <person name="Weisblat D.A."/>
            <person name="Putnam N.H."/>
            <person name="Rokhsar D.S."/>
        </authorList>
    </citation>
    <scope>NUCLEOTIDE SEQUENCE [LARGE SCALE GENOMIC DNA]</scope>
</reference>
<dbReference type="NCBIfam" id="TIGR01016">
    <property type="entry name" value="sucCoAbeta"/>
    <property type="match status" value="1"/>
</dbReference>
<evidence type="ECO:0000313" key="17">
    <source>
        <dbReference type="Proteomes" id="UP000030746"/>
    </source>
</evidence>
<feature type="domain" description="ATP-citrate synthase/succinyl-CoA ligase C-terminal" evidence="14">
    <location>
        <begin position="308"/>
        <end position="428"/>
    </location>
</feature>
<dbReference type="RefSeq" id="XP_009048398.1">
    <property type="nucleotide sequence ID" value="XM_009050150.1"/>
</dbReference>
<dbReference type="UniPathway" id="UPA00223">
    <property type="reaction ID" value="UER00999"/>
</dbReference>
<evidence type="ECO:0000259" key="15">
    <source>
        <dbReference type="Pfam" id="PF08442"/>
    </source>
</evidence>
<evidence type="ECO:0000256" key="1">
    <source>
        <dbReference type="ARBA" id="ARBA00005064"/>
    </source>
</evidence>
<comment type="catalytic activity">
    <reaction evidence="10">
        <text>GTP + succinate + CoA = succinyl-CoA + GDP + phosphate</text>
        <dbReference type="Rhea" id="RHEA:22120"/>
        <dbReference type="ChEBI" id="CHEBI:30031"/>
        <dbReference type="ChEBI" id="CHEBI:37565"/>
        <dbReference type="ChEBI" id="CHEBI:43474"/>
        <dbReference type="ChEBI" id="CHEBI:57287"/>
        <dbReference type="ChEBI" id="CHEBI:57292"/>
        <dbReference type="ChEBI" id="CHEBI:58189"/>
        <dbReference type="EC" id="6.2.1.4"/>
    </reaction>
</comment>
<dbReference type="InterPro" id="IPR034723">
    <property type="entry name" value="Succ_CoA_betaA_euk"/>
</dbReference>
<dbReference type="Gene3D" id="3.40.50.261">
    <property type="entry name" value="Succinyl-CoA synthetase domains"/>
    <property type="match status" value="1"/>
</dbReference>
<comment type="cofactor">
    <cofactor evidence="13">
        <name>Mg(2+)</name>
        <dbReference type="ChEBI" id="CHEBI:18420"/>
    </cofactor>
    <text evidence="13">Binds 1 Mg(2+) ion per subunit.</text>
</comment>
<dbReference type="GO" id="GO:0042709">
    <property type="term" value="C:succinate-CoA ligase complex"/>
    <property type="evidence" value="ECO:0007669"/>
    <property type="project" value="TreeGrafter"/>
</dbReference>
<feature type="site" description="Important for substrate specificity" evidence="13">
    <location>
        <position position="148"/>
    </location>
</feature>
<comment type="function">
    <text evidence="11">GTP-specific succinyl-CoA synthetase functions in the citric acid cycle (TCA), coupling the hydrolysis of succinyl-CoA to the synthesis of GTP and thus represents the only step of substrate-level phosphorylation in the TCA. The beta subunit provides nucleotide specificity of the enzyme and binds the substrate succinate, while the binding sites for coenzyme A and phosphate are found in the alpha subunit.</text>
</comment>
<comment type="subunit">
    <text evidence="12">Heterodimer of an alpha and a beta subunit. The beta subunit determines specificity for GTP.</text>
</comment>
<feature type="binding site" evidence="13">
    <location>
        <position position="84"/>
    </location>
    <ligand>
        <name>ATP</name>
        <dbReference type="ChEBI" id="CHEBI:30616"/>
    </ligand>
</feature>
<comment type="subcellular location">
    <subcellularLocation>
        <location evidence="13">Mitochondrion</location>
    </subcellularLocation>
</comment>
<evidence type="ECO:0000313" key="16">
    <source>
        <dbReference type="EMBL" id="ESP00862.1"/>
    </source>
</evidence>
<keyword evidence="6 13" id="KW-0067">ATP-binding</keyword>
<dbReference type="STRING" id="225164.V4B4I2"/>
<dbReference type="PANTHER" id="PTHR11815">
    <property type="entry name" value="SUCCINYL-COA SYNTHETASE BETA CHAIN"/>
    <property type="match status" value="1"/>
</dbReference>
<dbReference type="Pfam" id="PF00549">
    <property type="entry name" value="Ligase_CoA"/>
    <property type="match status" value="1"/>
</dbReference>
<gene>
    <name evidence="16" type="ORF">LOTGIDRAFT_200562</name>
</gene>
<feature type="binding site" evidence="13">
    <location>
        <position position="310"/>
    </location>
    <ligand>
        <name>substrate</name>
        <note>ligand shared with subunit alpha</note>
    </ligand>
</feature>
<dbReference type="GO" id="GO:0006099">
    <property type="term" value="P:tricarboxylic acid cycle"/>
    <property type="evidence" value="ECO:0007669"/>
    <property type="project" value="UniProtKB-UniRule"/>
</dbReference>
<dbReference type="HAMAP" id="MF_03220">
    <property type="entry name" value="Succ_CoA_betaA_euk"/>
    <property type="match status" value="1"/>
</dbReference>
<comment type="subunit">
    <text evidence="13">Heterodimer of an alpha and a beta subunit. The beta subunit determines specificity for ATP.</text>
</comment>
<dbReference type="OrthoDB" id="1552at2759"/>
<feature type="site" description="Important for substrate specificity" evidence="13">
    <location>
        <position position="80"/>
    </location>
</feature>
<evidence type="ECO:0000256" key="2">
    <source>
        <dbReference type="ARBA" id="ARBA00022532"/>
    </source>
</evidence>
<dbReference type="GO" id="GO:0006104">
    <property type="term" value="P:succinyl-CoA metabolic process"/>
    <property type="evidence" value="ECO:0007669"/>
    <property type="project" value="TreeGrafter"/>
</dbReference>
<dbReference type="GO" id="GO:0000287">
    <property type="term" value="F:magnesium ion binding"/>
    <property type="evidence" value="ECO:0007669"/>
    <property type="project" value="UniProtKB-UniRule"/>
</dbReference>
<dbReference type="Pfam" id="PF08442">
    <property type="entry name" value="ATP-grasp_2"/>
    <property type="match status" value="1"/>
</dbReference>
<evidence type="ECO:0000256" key="3">
    <source>
        <dbReference type="ARBA" id="ARBA00022598"/>
    </source>
</evidence>
<dbReference type="SUPFAM" id="SSF52210">
    <property type="entry name" value="Succinyl-CoA synthetase domains"/>
    <property type="match status" value="1"/>
</dbReference>
<dbReference type="InterPro" id="IPR017866">
    <property type="entry name" value="Succ-CoA_synthase_bsu_CS"/>
</dbReference>
<keyword evidence="4 13" id="KW-0479">Metal-binding</keyword>
<evidence type="ECO:0000256" key="6">
    <source>
        <dbReference type="ARBA" id="ARBA00022840"/>
    </source>
</evidence>
<dbReference type="CTD" id="20245411"/>
<feature type="binding site" evidence="13">
    <location>
        <begin position="367"/>
        <end position="369"/>
    </location>
    <ligand>
        <name>substrate</name>
        <note>ligand shared with subunit alpha</note>
    </ligand>
</feature>
<feature type="binding site" evidence="13">
    <location>
        <begin position="91"/>
        <end position="93"/>
    </location>
    <ligand>
        <name>ATP</name>
        <dbReference type="ChEBI" id="CHEBI:30616"/>
    </ligand>
</feature>
<feature type="domain" description="ATP-grasp fold succinyl-CoA synthetase-type" evidence="15">
    <location>
        <begin position="37"/>
        <end position="248"/>
    </location>
</feature>
<evidence type="ECO:0000256" key="7">
    <source>
        <dbReference type="ARBA" id="ARBA00022842"/>
    </source>
</evidence>
<dbReference type="GeneID" id="20245411"/>
<keyword evidence="9 13" id="KW-0496">Mitochondrion</keyword>
<dbReference type="SUPFAM" id="SSF56059">
    <property type="entry name" value="Glutathione synthetase ATP-binding domain-like"/>
    <property type="match status" value="1"/>
</dbReference>
<dbReference type="InterPro" id="IPR005811">
    <property type="entry name" value="SUCC_ACL_C"/>
</dbReference>
<dbReference type="InterPro" id="IPR016102">
    <property type="entry name" value="Succinyl-CoA_synth-like"/>
</dbReference>
<organism evidence="16 17">
    <name type="scientific">Lottia gigantea</name>
    <name type="common">Giant owl limpet</name>
    <dbReference type="NCBI Taxonomy" id="225164"/>
    <lineage>
        <taxon>Eukaryota</taxon>
        <taxon>Metazoa</taxon>
        <taxon>Spiralia</taxon>
        <taxon>Lophotrochozoa</taxon>
        <taxon>Mollusca</taxon>
        <taxon>Gastropoda</taxon>
        <taxon>Patellogastropoda</taxon>
        <taxon>Lottioidea</taxon>
        <taxon>Lottiidae</taxon>
        <taxon>Lottia</taxon>
    </lineage>
</organism>
<dbReference type="InterPro" id="IPR005809">
    <property type="entry name" value="Succ_CoA_ligase-like_bsu"/>
</dbReference>
<comment type="catalytic activity">
    <reaction evidence="13">
        <text>succinate + ATP + CoA = succinyl-CoA + ADP + phosphate</text>
        <dbReference type="Rhea" id="RHEA:17661"/>
        <dbReference type="ChEBI" id="CHEBI:30031"/>
        <dbReference type="ChEBI" id="CHEBI:30616"/>
        <dbReference type="ChEBI" id="CHEBI:43474"/>
        <dbReference type="ChEBI" id="CHEBI:57287"/>
        <dbReference type="ChEBI" id="CHEBI:57292"/>
        <dbReference type="ChEBI" id="CHEBI:456216"/>
        <dbReference type="EC" id="6.2.1.5"/>
    </reaction>
</comment>
<evidence type="ECO:0000256" key="10">
    <source>
        <dbReference type="ARBA" id="ARBA00052879"/>
    </source>
</evidence>
<evidence type="ECO:0000256" key="13">
    <source>
        <dbReference type="HAMAP-Rule" id="MF_03220"/>
    </source>
</evidence>
<dbReference type="InterPro" id="IPR013815">
    <property type="entry name" value="ATP_grasp_subdomain_1"/>
</dbReference>
<keyword evidence="3 13" id="KW-0436">Ligase</keyword>
<dbReference type="AlphaFoldDB" id="V4B4I2"/>
<dbReference type="GO" id="GO:0005739">
    <property type="term" value="C:mitochondrion"/>
    <property type="evidence" value="ECO:0007669"/>
    <property type="project" value="UniProtKB-SubCell"/>
</dbReference>
<evidence type="ECO:0000259" key="14">
    <source>
        <dbReference type="Pfam" id="PF00549"/>
    </source>
</evidence>
<keyword evidence="8" id="KW-0809">Transit peptide</keyword>
<dbReference type="OMA" id="ITACDEV"/>
<dbReference type="KEGG" id="lgi:LOTGIDRAFT_200562"/>
<proteinExistence type="inferred from homology"/>
<dbReference type="Gene3D" id="3.30.1490.20">
    <property type="entry name" value="ATP-grasp fold, A domain"/>
    <property type="match status" value="1"/>
</dbReference>
<evidence type="ECO:0000256" key="4">
    <source>
        <dbReference type="ARBA" id="ARBA00022723"/>
    </source>
</evidence>
<keyword evidence="7 13" id="KW-0460">Magnesium</keyword>
<accession>V4B4I2</accession>
<evidence type="ECO:0000256" key="9">
    <source>
        <dbReference type="ARBA" id="ARBA00023128"/>
    </source>
</evidence>
<dbReference type="FunFam" id="3.40.50.261:FF:000001">
    <property type="entry name" value="Succinate--CoA ligase [ADP-forming] subunit beta"/>
    <property type="match status" value="1"/>
</dbReference>
<dbReference type="EC" id="6.2.1.5" evidence="13"/>
<evidence type="ECO:0000256" key="8">
    <source>
        <dbReference type="ARBA" id="ARBA00022946"/>
    </source>
</evidence>
<evidence type="ECO:0000256" key="12">
    <source>
        <dbReference type="ARBA" id="ARBA00063570"/>
    </source>
</evidence>
<keyword evidence="5 13" id="KW-0547">Nucleotide-binding</keyword>
<dbReference type="HAMAP" id="MF_00558">
    <property type="entry name" value="Succ_CoA_beta"/>
    <property type="match status" value="1"/>
</dbReference>
<comment type="similarity">
    <text evidence="13">Belongs to the succinate/malate CoA ligase beta subunit family. ATP-specific subunit beta subfamily.</text>
</comment>
<dbReference type="FunFam" id="3.30.1490.20:FF:000004">
    <property type="entry name" value="Succinate--CoA ligase [ADP-forming] subunit beta, mitochondrial"/>
    <property type="match status" value="1"/>
</dbReference>
<dbReference type="GO" id="GO:0004776">
    <property type="term" value="F:succinate-CoA ligase (GDP-forming) activity"/>
    <property type="evidence" value="ECO:0007669"/>
    <property type="project" value="UniProtKB-EC"/>
</dbReference>
<dbReference type="FunFam" id="3.30.470.20:FF:000002">
    <property type="entry name" value="Succinate--CoA ligase [ADP-forming] subunit beta"/>
    <property type="match status" value="1"/>
</dbReference>
<dbReference type="InterPro" id="IPR013650">
    <property type="entry name" value="ATP-grasp_succ-CoA_synth-type"/>
</dbReference>
<dbReference type="NCBIfam" id="NF001913">
    <property type="entry name" value="PRK00696.1"/>
    <property type="match status" value="1"/>
</dbReference>
<comment type="function">
    <text evidence="13">ATP-specific succinyl-CoA synthetase functions in the citric acid cycle (TCA), coupling the hydrolysis of succinyl-CoA to the synthesis of ATP and thus represents the only step of substrate-level phosphorylation in the TCA. The beta subunit provides nucleotide specificity of the enzyme and binds the substrate succinate, while the binding sites for coenzyme A and phosphate are found in the alpha subunit.</text>
</comment>
<dbReference type="Proteomes" id="UP000030746">
    <property type="component" value="Unassembled WGS sequence"/>
</dbReference>
<dbReference type="EMBL" id="KB200639">
    <property type="protein sequence ID" value="ESP00862.1"/>
    <property type="molecule type" value="Genomic_DNA"/>
</dbReference>
<sequence>MASVLFRSGRQADKLLIQNASRILGATSNPSQRNLSIHEHLGFGLLSEAGVSIPRYRVASSPGQVQDYAKELAKLSKTPDVVLKAQVLAGGRGKGSWDSGLKGGVKLVFNDEEAKEISGKMLGHKLHTKQTGAEGRICNEVMVVERLYPRREFYFAIAMERSYHGPVLVGSSQGGVNIEEVAQENPTAIVKEPVDITRGIHKDQAIFLAKEMGFSDNCIDQAAEIMLKLYTDVFLKCDSTMLEINPMSEDANGNVYCMDCKLNFDDNAFYRQKKIFDMKDWTQEDPRDKQAAEADLNYIGLDGNIGCLVNGAGLAMATMDIIKLHGGNPANFLDVGGGATSDQVKEAFSLITSDPNVDAILVNIFGGIMRCDVIAQGIIQAAEELDLNRTIIARLQGTRVDDAKALIAASNLKILHCDDLEEAAKRAVTVSKMVKTARKDGIHIHFELPL</sequence>
<evidence type="ECO:0000256" key="11">
    <source>
        <dbReference type="ARBA" id="ARBA00053833"/>
    </source>
</evidence>
<name>V4B4I2_LOTGI</name>
<dbReference type="GO" id="GO:0005524">
    <property type="term" value="F:ATP binding"/>
    <property type="evidence" value="ECO:0007669"/>
    <property type="project" value="UniProtKB-UniRule"/>
</dbReference>
<keyword evidence="2 13" id="KW-0816">Tricarboxylic acid cycle</keyword>
<protein>
    <recommendedName>
        <fullName evidence="13">Succinate--CoA ligase [ADP-forming] subunit beta, mitochondrial</fullName>
        <ecNumber evidence="13">6.2.1.5</ecNumber>
    </recommendedName>
    <alternativeName>
        <fullName evidence="13">ATP-specific succinyl-CoA synthetase subunit beta</fullName>
        <shortName evidence="13">A-SCS</shortName>
    </alternativeName>
    <alternativeName>
        <fullName evidence="13">Succinyl-CoA synthetase beta-A chain</fullName>
        <shortName evidence="13">SCS-betaA</shortName>
    </alternativeName>
</protein>
<dbReference type="Gene3D" id="3.30.470.20">
    <property type="entry name" value="ATP-grasp fold, B domain"/>
    <property type="match status" value="1"/>
</dbReference>
<dbReference type="PROSITE" id="PS01217">
    <property type="entry name" value="SUCCINYL_COA_LIG_3"/>
    <property type="match status" value="1"/>
</dbReference>
<dbReference type="PANTHER" id="PTHR11815:SF1">
    <property type="entry name" value="SUCCINATE--COA LIGASE [ADP-FORMING] SUBUNIT BETA, MITOCHONDRIAL"/>
    <property type="match status" value="1"/>
</dbReference>
<comment type="pathway">
    <text evidence="1 13">Carbohydrate metabolism; tricarboxylic acid cycle; succinate from succinyl-CoA (ligase route): step 1/1.</text>
</comment>